<protein>
    <submittedName>
        <fullName evidence="1">Quinate 5-dehydrogenase</fullName>
    </submittedName>
</protein>
<accession>A0A8J6NMG3</accession>
<organism evidence="1 2">
    <name type="scientific">Candidatus Desulfolinea nitratireducens</name>
    <dbReference type="NCBI Taxonomy" id="2841698"/>
    <lineage>
        <taxon>Bacteria</taxon>
        <taxon>Bacillati</taxon>
        <taxon>Chloroflexota</taxon>
        <taxon>Anaerolineae</taxon>
        <taxon>Anaerolineales</taxon>
        <taxon>Anaerolineales incertae sedis</taxon>
        <taxon>Candidatus Desulfolinea</taxon>
    </lineage>
</organism>
<gene>
    <name evidence="1" type="ORF">H8E29_11370</name>
</gene>
<comment type="caution">
    <text evidence="1">The sequence shown here is derived from an EMBL/GenBank/DDBJ whole genome shotgun (WGS) entry which is preliminary data.</text>
</comment>
<evidence type="ECO:0000313" key="1">
    <source>
        <dbReference type="EMBL" id="MBC8335860.1"/>
    </source>
</evidence>
<dbReference type="EMBL" id="JACNJN010000125">
    <property type="protein sequence ID" value="MBC8335860.1"/>
    <property type="molecule type" value="Genomic_DNA"/>
</dbReference>
<proteinExistence type="predicted"/>
<reference evidence="1 2" key="1">
    <citation type="submission" date="2020-08" db="EMBL/GenBank/DDBJ databases">
        <title>Bridging the membrane lipid divide: bacteria of the FCB group superphylum have the potential to synthesize archaeal ether lipids.</title>
        <authorList>
            <person name="Villanueva L."/>
            <person name="Von Meijenfeldt F.A.B."/>
            <person name="Westbye A.B."/>
            <person name="Yadav S."/>
            <person name="Hopmans E.C."/>
            <person name="Dutilh B.E."/>
            <person name="Sinninghe Damste J.S."/>
        </authorList>
    </citation>
    <scope>NUCLEOTIDE SEQUENCE [LARGE SCALE GENOMIC DNA]</scope>
    <source>
        <strain evidence="1">NIOZ-UU36</strain>
    </source>
</reference>
<dbReference type="Proteomes" id="UP000614469">
    <property type="component" value="Unassembled WGS sequence"/>
</dbReference>
<evidence type="ECO:0000313" key="2">
    <source>
        <dbReference type="Proteomes" id="UP000614469"/>
    </source>
</evidence>
<sequence length="304" mass="33836">MKKILSISLGSESRDHSTIHEFLGEKCEITRKGFNADIDKAIEAYAAYDGKVDAFGVGGIEFYLGVGERRYYFKEARKIRAAIKKSKVGDGNGIKGLLVKRALQALEVKLNEEGKTLKGMKALKTNAVDRYVMAAALVEAGCDTTFGDLMFSLNLPIPIRSLSGVRFMAAALLPFITKMPFKWFYPLGSEQDNDPEPKWTKYYEEATVLAGDFVSIRASMPDDLKGKIVLTNTTTAKNVEELRERGLHILVTSTPRLEGRTFGTNVMEATLRALIDKPDDQITEADFLDMIERIPLEPNIEVLN</sequence>
<dbReference type="AlphaFoldDB" id="A0A8J6NMG3"/>
<name>A0A8J6NMG3_9CHLR</name>